<evidence type="ECO:0008006" key="4">
    <source>
        <dbReference type="Google" id="ProtNLM"/>
    </source>
</evidence>
<evidence type="ECO:0000313" key="2">
    <source>
        <dbReference type="EMBL" id="MDO7880802.1"/>
    </source>
</evidence>
<evidence type="ECO:0000313" key="3">
    <source>
        <dbReference type="Proteomes" id="UP001241072"/>
    </source>
</evidence>
<accession>A0ABT9BIF6</accession>
<proteinExistence type="predicted"/>
<feature type="chain" id="PRO_5045251742" description="Nuclear transport factor 2 family protein" evidence="1">
    <location>
        <begin position="24"/>
        <end position="135"/>
    </location>
</feature>
<dbReference type="EMBL" id="JAUQUB010000001">
    <property type="protein sequence ID" value="MDO7880802.1"/>
    <property type="molecule type" value="Genomic_DNA"/>
</dbReference>
<feature type="signal peptide" evidence="1">
    <location>
        <begin position="1"/>
        <end position="23"/>
    </location>
</feature>
<keyword evidence="1" id="KW-0732">Signal</keyword>
<protein>
    <recommendedName>
        <fullName evidence="4">Nuclear transport factor 2 family protein</fullName>
    </recommendedName>
</protein>
<name>A0ABT9BIF6_9MICO</name>
<organism evidence="2 3">
    <name type="scientific">Antiquaquibacter soli</name>
    <dbReference type="NCBI Taxonomy" id="3064523"/>
    <lineage>
        <taxon>Bacteria</taxon>
        <taxon>Bacillati</taxon>
        <taxon>Actinomycetota</taxon>
        <taxon>Actinomycetes</taxon>
        <taxon>Micrococcales</taxon>
        <taxon>Microbacteriaceae</taxon>
        <taxon>Antiquaquibacter</taxon>
    </lineage>
</organism>
<dbReference type="Proteomes" id="UP001241072">
    <property type="component" value="Unassembled WGS sequence"/>
</dbReference>
<keyword evidence="3" id="KW-1185">Reference proteome</keyword>
<comment type="caution">
    <text evidence="2">The sequence shown here is derived from an EMBL/GenBank/DDBJ whole genome shotgun (WGS) entry which is preliminary data.</text>
</comment>
<evidence type="ECO:0000256" key="1">
    <source>
        <dbReference type="SAM" id="SignalP"/>
    </source>
</evidence>
<reference evidence="2 3" key="1">
    <citation type="submission" date="2023-07" db="EMBL/GenBank/DDBJ databases">
        <title>Protaetiibacter sp. nov WY-16 isolated from soil.</title>
        <authorList>
            <person name="Liu B."/>
            <person name="Wan Y."/>
        </authorList>
    </citation>
    <scope>NUCLEOTIDE SEQUENCE [LARGE SCALE GENOMIC DNA]</scope>
    <source>
        <strain evidence="2 3">WY-16</strain>
    </source>
</reference>
<sequence>MRGGVVCGPMLAVVVLLGGCSGAAPVTDAQARIVASSLTSAAKLAIESDDDDRLCEVLAADVGVCENSWASWEMQNSPMPDLDAVTVEIEAVGDGTHRLTFSGTYVDGTPFTNEVTVIGTADGPRAVDPVFWIDG</sequence>
<dbReference type="PROSITE" id="PS51257">
    <property type="entry name" value="PROKAR_LIPOPROTEIN"/>
    <property type="match status" value="1"/>
</dbReference>
<gene>
    <name evidence="2" type="ORF">Q5716_01020</name>
</gene>